<evidence type="ECO:0008006" key="2">
    <source>
        <dbReference type="Google" id="ProtNLM"/>
    </source>
</evidence>
<name>A0A0F9R8Z4_9ZZZZ</name>
<dbReference type="EMBL" id="LAZR01001070">
    <property type="protein sequence ID" value="KKN51274.1"/>
    <property type="molecule type" value="Genomic_DNA"/>
</dbReference>
<dbReference type="Gene3D" id="3.90.1480.10">
    <property type="entry name" value="Alpha-2,3-sialyltransferase"/>
    <property type="match status" value="1"/>
</dbReference>
<dbReference type="AlphaFoldDB" id="A0A0F9R8Z4"/>
<gene>
    <name evidence="1" type="ORF">LCGC14_0624350</name>
</gene>
<accession>A0A0F9R8Z4</accession>
<proteinExistence type="predicted"/>
<comment type="caution">
    <text evidence="1">The sequence shown here is derived from an EMBL/GenBank/DDBJ whole genome shotgun (WGS) entry which is preliminary data.</text>
</comment>
<sequence>MKSLYRKHRGKLIFVLGNSASLDGLNMELLKPHVTIGVNRILRTFTPTYLFVVDRSVIKDEHERMLASKCEKVIFRLAMDERHRLLYPGPYIEIEKMTNAGGPTTLKGPIHICRGGNSGYEACHLAYRMGASCIVLAGMDLYWPKKGKSHFFGHGRAAGCSLHKPAEKVEDFREMKRLYRKQGVEMVSVSPWRTYFRNVMEYTTLEKLVKIFA</sequence>
<reference evidence="1" key="1">
    <citation type="journal article" date="2015" name="Nature">
        <title>Complex archaea that bridge the gap between prokaryotes and eukaryotes.</title>
        <authorList>
            <person name="Spang A."/>
            <person name="Saw J.H."/>
            <person name="Jorgensen S.L."/>
            <person name="Zaremba-Niedzwiedzka K."/>
            <person name="Martijn J."/>
            <person name="Lind A.E."/>
            <person name="van Eijk R."/>
            <person name="Schleper C."/>
            <person name="Guy L."/>
            <person name="Ettema T.J."/>
        </authorList>
    </citation>
    <scope>NUCLEOTIDE SEQUENCE</scope>
</reference>
<organism evidence="1">
    <name type="scientific">marine sediment metagenome</name>
    <dbReference type="NCBI Taxonomy" id="412755"/>
    <lineage>
        <taxon>unclassified sequences</taxon>
        <taxon>metagenomes</taxon>
        <taxon>ecological metagenomes</taxon>
    </lineage>
</organism>
<evidence type="ECO:0000313" key="1">
    <source>
        <dbReference type="EMBL" id="KKN51274.1"/>
    </source>
</evidence>
<protein>
    <recommendedName>
        <fullName evidence="2">DUF115 domain-containing protein</fullName>
    </recommendedName>
</protein>